<gene>
    <name evidence="9" type="ORF">JGU71_04025</name>
</gene>
<feature type="domain" description="Major facilitator superfamily (MFS) profile" evidence="8">
    <location>
        <begin position="1"/>
        <end position="413"/>
    </location>
</feature>
<organism evidence="9 10">
    <name type="scientific">Antrihabitans stalagmiti</name>
    <dbReference type="NCBI Taxonomy" id="2799499"/>
    <lineage>
        <taxon>Bacteria</taxon>
        <taxon>Bacillati</taxon>
        <taxon>Actinomycetota</taxon>
        <taxon>Actinomycetes</taxon>
        <taxon>Mycobacteriales</taxon>
        <taxon>Nocardiaceae</taxon>
        <taxon>Antrihabitans</taxon>
    </lineage>
</organism>
<dbReference type="PANTHER" id="PTHR23513">
    <property type="entry name" value="INTEGRAL MEMBRANE EFFLUX PROTEIN-RELATED"/>
    <property type="match status" value="1"/>
</dbReference>
<dbReference type="PANTHER" id="PTHR23513:SF11">
    <property type="entry name" value="STAPHYLOFERRIN A TRANSPORTER"/>
    <property type="match status" value="1"/>
</dbReference>
<protein>
    <submittedName>
        <fullName evidence="9">MFS transporter</fullName>
    </submittedName>
</protein>
<accession>A0A934NMP7</accession>
<feature type="transmembrane region" description="Helical" evidence="7">
    <location>
        <begin position="263"/>
        <end position="282"/>
    </location>
</feature>
<dbReference type="InterPro" id="IPR010290">
    <property type="entry name" value="TM_effector"/>
</dbReference>
<evidence type="ECO:0000256" key="1">
    <source>
        <dbReference type="ARBA" id="ARBA00004651"/>
    </source>
</evidence>
<evidence type="ECO:0000256" key="2">
    <source>
        <dbReference type="ARBA" id="ARBA00022448"/>
    </source>
</evidence>
<dbReference type="Proteomes" id="UP000655868">
    <property type="component" value="Unassembled WGS sequence"/>
</dbReference>
<evidence type="ECO:0000256" key="3">
    <source>
        <dbReference type="ARBA" id="ARBA00022475"/>
    </source>
</evidence>
<name>A0A934NMP7_9NOCA</name>
<proteinExistence type="predicted"/>
<evidence type="ECO:0000256" key="4">
    <source>
        <dbReference type="ARBA" id="ARBA00022692"/>
    </source>
</evidence>
<feature type="transmembrane region" description="Helical" evidence="7">
    <location>
        <begin position="319"/>
        <end position="347"/>
    </location>
</feature>
<feature type="transmembrane region" description="Helical" evidence="7">
    <location>
        <begin position="294"/>
        <end position="313"/>
    </location>
</feature>
<evidence type="ECO:0000259" key="8">
    <source>
        <dbReference type="PROSITE" id="PS50850"/>
    </source>
</evidence>
<feature type="transmembrane region" description="Helical" evidence="7">
    <location>
        <begin position="90"/>
        <end position="110"/>
    </location>
</feature>
<dbReference type="EMBL" id="JAEMNV010000001">
    <property type="protein sequence ID" value="MBJ8338046.1"/>
    <property type="molecule type" value="Genomic_DNA"/>
</dbReference>
<feature type="transmembrane region" description="Helical" evidence="7">
    <location>
        <begin position="28"/>
        <end position="51"/>
    </location>
</feature>
<dbReference type="Pfam" id="PF05977">
    <property type="entry name" value="MFS_3"/>
    <property type="match status" value="1"/>
</dbReference>
<dbReference type="GO" id="GO:0005886">
    <property type="term" value="C:plasma membrane"/>
    <property type="evidence" value="ECO:0007669"/>
    <property type="project" value="UniProtKB-SubCell"/>
</dbReference>
<dbReference type="SUPFAM" id="SSF103473">
    <property type="entry name" value="MFS general substrate transporter"/>
    <property type="match status" value="1"/>
</dbReference>
<feature type="transmembrane region" description="Helical" evidence="7">
    <location>
        <begin position="387"/>
        <end position="408"/>
    </location>
</feature>
<keyword evidence="4 7" id="KW-0812">Transmembrane</keyword>
<keyword evidence="10" id="KW-1185">Reference proteome</keyword>
<evidence type="ECO:0000313" key="9">
    <source>
        <dbReference type="EMBL" id="MBJ8338046.1"/>
    </source>
</evidence>
<dbReference type="AlphaFoldDB" id="A0A934NMP7"/>
<comment type="subcellular location">
    <subcellularLocation>
        <location evidence="1">Cell membrane</location>
        <topology evidence="1">Multi-pass membrane protein</topology>
    </subcellularLocation>
</comment>
<evidence type="ECO:0000256" key="7">
    <source>
        <dbReference type="SAM" id="Phobius"/>
    </source>
</evidence>
<keyword evidence="3" id="KW-1003">Cell membrane</keyword>
<feature type="transmembrane region" description="Helical" evidence="7">
    <location>
        <begin position="57"/>
        <end position="78"/>
    </location>
</feature>
<feature type="transmembrane region" description="Helical" evidence="7">
    <location>
        <begin position="116"/>
        <end position="136"/>
    </location>
</feature>
<reference evidence="9" key="1">
    <citation type="submission" date="2020-12" db="EMBL/GenBank/DDBJ databases">
        <title>Antrihabitans popcorni sp. nov. and Antrihabitans auranticaus sp. nov., isolated from a larva cave.</title>
        <authorList>
            <person name="Lee S.D."/>
            <person name="Kim I.S."/>
        </authorList>
    </citation>
    <scope>NUCLEOTIDE SEQUENCE</scope>
    <source>
        <strain evidence="9">YC3-6</strain>
    </source>
</reference>
<dbReference type="InterPro" id="IPR020846">
    <property type="entry name" value="MFS_dom"/>
</dbReference>
<feature type="transmembrane region" description="Helical" evidence="7">
    <location>
        <begin position="157"/>
        <end position="176"/>
    </location>
</feature>
<keyword evidence="6 7" id="KW-0472">Membrane</keyword>
<dbReference type="Gene3D" id="1.20.1250.20">
    <property type="entry name" value="MFS general substrate transporter like domains"/>
    <property type="match status" value="1"/>
</dbReference>
<keyword evidence="5 7" id="KW-1133">Transmembrane helix</keyword>
<evidence type="ECO:0000256" key="6">
    <source>
        <dbReference type="ARBA" id="ARBA00023136"/>
    </source>
</evidence>
<sequence>MAAEHDGSAVSSDTNVTPFRRLPHVRSLIAAEVCSAVGSTMAVLAVAFLSYNDSKSVIHTVLVSAAFSLPTALLGTFAGRVAAKSGHSRILLLCTLVKLVLYVVLAGLAFVDELSIPLLLAASVLLGAVAAFDYPAWMQYERDIVPTDQLDQANGSLSAYASGATFVGGIVGGVILGFTGPWALLLLNALSYVAFIGVLHNARPPERDTTPADRVGIRAVVRYVKGKPAIAIAFVQTALLGLFVAPIAQLLPAIADALSGGTNLGIVTGAVAVGAIGLAAVVGRLRKRFSRLTILYGTFVTAGLVLFLLGLFGDVLDGAPLWFVVLLALVPFGLLFSLAQAVLTAIVQTRVDPSMEGPVFAVYAIIYTLCAPVGGIFLGRFADQHDVWGSLKVAGVMVTIASIAMFVVRQRRSRVEPVAIRPQNARFGLFDGMLRGHLLNLNHDRDR</sequence>
<evidence type="ECO:0000256" key="5">
    <source>
        <dbReference type="ARBA" id="ARBA00022989"/>
    </source>
</evidence>
<feature type="transmembrane region" description="Helical" evidence="7">
    <location>
        <begin position="359"/>
        <end position="381"/>
    </location>
</feature>
<dbReference type="CDD" id="cd06173">
    <property type="entry name" value="MFS_MefA_like"/>
    <property type="match status" value="1"/>
</dbReference>
<evidence type="ECO:0000313" key="10">
    <source>
        <dbReference type="Proteomes" id="UP000655868"/>
    </source>
</evidence>
<keyword evidence="2" id="KW-0813">Transport</keyword>
<dbReference type="GO" id="GO:0022857">
    <property type="term" value="F:transmembrane transporter activity"/>
    <property type="evidence" value="ECO:0007669"/>
    <property type="project" value="InterPro"/>
</dbReference>
<dbReference type="PROSITE" id="PS50850">
    <property type="entry name" value="MFS"/>
    <property type="match status" value="1"/>
</dbReference>
<comment type="caution">
    <text evidence="9">The sequence shown here is derived from an EMBL/GenBank/DDBJ whole genome shotgun (WGS) entry which is preliminary data.</text>
</comment>
<feature type="transmembrane region" description="Helical" evidence="7">
    <location>
        <begin position="229"/>
        <end position="251"/>
    </location>
</feature>
<dbReference type="RefSeq" id="WP_199702422.1">
    <property type="nucleotide sequence ID" value="NZ_JAEMNV010000001.1"/>
</dbReference>
<dbReference type="InterPro" id="IPR036259">
    <property type="entry name" value="MFS_trans_sf"/>
</dbReference>